<dbReference type="Gene3D" id="3.80.10.10">
    <property type="entry name" value="Ribonuclease Inhibitor"/>
    <property type="match status" value="2"/>
</dbReference>
<keyword evidence="2" id="KW-0677">Repeat</keyword>
<dbReference type="EMBL" id="HBKN01034741">
    <property type="protein sequence ID" value="CAE2320661.1"/>
    <property type="molecule type" value="Transcribed_RNA"/>
</dbReference>
<evidence type="ECO:0000313" key="5">
    <source>
        <dbReference type="EMBL" id="CAE2320661.1"/>
    </source>
</evidence>
<dbReference type="Pfam" id="PF23598">
    <property type="entry name" value="LRR_14"/>
    <property type="match status" value="1"/>
</dbReference>
<dbReference type="PROSITE" id="PS51450">
    <property type="entry name" value="LRR"/>
    <property type="match status" value="7"/>
</dbReference>
<dbReference type="PANTHER" id="PTHR47566">
    <property type="match status" value="1"/>
</dbReference>
<dbReference type="PRINTS" id="PR00019">
    <property type="entry name" value="LEURICHRPT"/>
</dbReference>
<name>A0A7S4U5Z1_GUITH</name>
<dbReference type="InterPro" id="IPR032675">
    <property type="entry name" value="LRR_dom_sf"/>
</dbReference>
<protein>
    <recommendedName>
        <fullName evidence="4">Disease resistance R13L4/SHOC-2-like LRR domain-containing protein</fullName>
    </recommendedName>
</protein>
<dbReference type="InterPro" id="IPR003591">
    <property type="entry name" value="Leu-rich_rpt_typical-subtyp"/>
</dbReference>
<feature type="domain" description="Disease resistance R13L4/SHOC-2-like LRR" evidence="4">
    <location>
        <begin position="99"/>
        <end position="356"/>
    </location>
</feature>
<proteinExistence type="predicted"/>
<evidence type="ECO:0000256" key="3">
    <source>
        <dbReference type="SAM" id="MobiDB-lite"/>
    </source>
</evidence>
<evidence type="ECO:0000259" key="4">
    <source>
        <dbReference type="Pfam" id="PF23598"/>
    </source>
</evidence>
<dbReference type="GO" id="GO:0035591">
    <property type="term" value="F:signaling adaptor activity"/>
    <property type="evidence" value="ECO:0007669"/>
    <property type="project" value="TreeGrafter"/>
</dbReference>
<dbReference type="InterPro" id="IPR001611">
    <property type="entry name" value="Leu-rich_rpt"/>
</dbReference>
<feature type="region of interest" description="Disordered" evidence="3">
    <location>
        <begin position="1"/>
        <end position="34"/>
    </location>
</feature>
<accession>A0A7S4U5Z1</accession>
<dbReference type="SUPFAM" id="SSF52058">
    <property type="entry name" value="L domain-like"/>
    <property type="match status" value="1"/>
</dbReference>
<keyword evidence="1" id="KW-0433">Leucine-rich repeat</keyword>
<dbReference type="InterPro" id="IPR055414">
    <property type="entry name" value="LRR_R13L4/SHOC2-like"/>
</dbReference>
<evidence type="ECO:0000256" key="2">
    <source>
        <dbReference type="ARBA" id="ARBA00022737"/>
    </source>
</evidence>
<organism evidence="5">
    <name type="scientific">Guillardia theta</name>
    <name type="common">Cryptophyte</name>
    <name type="synonym">Cryptomonas phi</name>
    <dbReference type="NCBI Taxonomy" id="55529"/>
    <lineage>
        <taxon>Eukaryota</taxon>
        <taxon>Cryptophyceae</taxon>
        <taxon>Pyrenomonadales</taxon>
        <taxon>Geminigeraceae</taxon>
        <taxon>Guillardia</taxon>
    </lineage>
</organism>
<dbReference type="InterPro" id="IPR052574">
    <property type="entry name" value="CDIRP"/>
</dbReference>
<sequence length="388" mass="43109">MESVPANMPLSLDESHSASEAVDEEGASKSLDQSNLSLRSSASVAINFQEILKRDRPNGGLGFFQNEKDEEKNIVEISGEMIDEALYNSNVSDAGRLLSLSLVGLRISNITRLNKMHMLRNLDLSYNRITSMKGLESLYQLRELKLTCNKITVLNGIMKLTALEALHLEINRVETIGKQSLRDNKKLKTLCLDGNNLTQISGLDSLVMLTRLDASQNHLTRLEGLGMLKCLESLSMSFNSIRVIEGMSALARLRELDLSNNEIASVQGLKTCVNLEILRLDHNAISDIRGLPKLPHLAELYISHNQVTTASETLLTVCPGLEFLDLSGNNLAELREMELMAGLTSLIDLKLEGNPICSFKGYEESIRKYLTVESLPLPCSSQTWMFRL</sequence>
<dbReference type="AlphaFoldDB" id="A0A7S4U5Z1"/>
<dbReference type="SMART" id="SM00369">
    <property type="entry name" value="LRR_TYP"/>
    <property type="match status" value="6"/>
</dbReference>
<gene>
    <name evidence="5" type="ORF">GTHE00462_LOCUS27034</name>
</gene>
<reference evidence="5" key="1">
    <citation type="submission" date="2021-01" db="EMBL/GenBank/DDBJ databases">
        <authorList>
            <person name="Corre E."/>
            <person name="Pelletier E."/>
            <person name="Niang G."/>
            <person name="Scheremetjew M."/>
            <person name="Finn R."/>
            <person name="Kale V."/>
            <person name="Holt S."/>
            <person name="Cochrane G."/>
            <person name="Meng A."/>
            <person name="Brown T."/>
            <person name="Cohen L."/>
        </authorList>
    </citation>
    <scope>NUCLEOTIDE SEQUENCE</scope>
    <source>
        <strain evidence="5">CCMP 2712</strain>
    </source>
</reference>
<dbReference type="SMART" id="SM00365">
    <property type="entry name" value="LRR_SD22"/>
    <property type="match status" value="7"/>
</dbReference>
<evidence type="ECO:0000256" key="1">
    <source>
        <dbReference type="ARBA" id="ARBA00022614"/>
    </source>
</evidence>
<dbReference type="PANTHER" id="PTHR47566:SF1">
    <property type="entry name" value="PROTEIN NUD1"/>
    <property type="match status" value="1"/>
</dbReference>